<keyword evidence="2 3" id="KW-0802">TPR repeat</keyword>
<evidence type="ECO:0000256" key="2">
    <source>
        <dbReference type="ARBA" id="ARBA00022803"/>
    </source>
</evidence>
<evidence type="ECO:0000313" key="6">
    <source>
        <dbReference type="Proteomes" id="UP000094336"/>
    </source>
</evidence>
<dbReference type="GO" id="GO:0060090">
    <property type="term" value="F:molecular adaptor activity"/>
    <property type="evidence" value="ECO:0007669"/>
    <property type="project" value="TreeGrafter"/>
</dbReference>
<gene>
    <name evidence="5" type="ORF">BABINDRAFT_159847</name>
</gene>
<dbReference type="GO" id="GO:0016020">
    <property type="term" value="C:membrane"/>
    <property type="evidence" value="ECO:0007669"/>
    <property type="project" value="TreeGrafter"/>
</dbReference>
<dbReference type="Gene3D" id="1.25.40.10">
    <property type="entry name" value="Tetratricopeptide repeat domain"/>
    <property type="match status" value="1"/>
</dbReference>
<name>A0A1E3QV84_9ASCO</name>
<evidence type="ECO:0000256" key="3">
    <source>
        <dbReference type="PROSITE-ProRule" id="PRU00339"/>
    </source>
</evidence>
<keyword evidence="6" id="KW-1185">Reference proteome</keyword>
<protein>
    <submittedName>
        <fullName evidence="5">Uncharacterized protein</fullName>
    </submittedName>
</protein>
<feature type="compositionally biased region" description="Pro residues" evidence="4">
    <location>
        <begin position="510"/>
        <end position="529"/>
    </location>
</feature>
<dbReference type="STRING" id="984486.A0A1E3QV84"/>
<dbReference type="GO" id="GO:0006620">
    <property type="term" value="P:post-translational protein targeting to endoplasmic reticulum membrane"/>
    <property type="evidence" value="ECO:0007669"/>
    <property type="project" value="TreeGrafter"/>
</dbReference>
<organism evidence="5 6">
    <name type="scientific">Babjeviella inositovora NRRL Y-12698</name>
    <dbReference type="NCBI Taxonomy" id="984486"/>
    <lineage>
        <taxon>Eukaryota</taxon>
        <taxon>Fungi</taxon>
        <taxon>Dikarya</taxon>
        <taxon>Ascomycota</taxon>
        <taxon>Saccharomycotina</taxon>
        <taxon>Pichiomycetes</taxon>
        <taxon>Serinales incertae sedis</taxon>
        <taxon>Babjeviella</taxon>
    </lineage>
</organism>
<feature type="region of interest" description="Disordered" evidence="4">
    <location>
        <begin position="489"/>
        <end position="542"/>
    </location>
</feature>
<accession>A0A1E3QV84</accession>
<dbReference type="InterPro" id="IPR011990">
    <property type="entry name" value="TPR-like_helical_dom_sf"/>
</dbReference>
<dbReference type="EMBL" id="KV454427">
    <property type="protein sequence ID" value="ODQ81573.1"/>
    <property type="molecule type" value="Genomic_DNA"/>
</dbReference>
<feature type="region of interest" description="Disordered" evidence="4">
    <location>
        <begin position="295"/>
        <end position="315"/>
    </location>
</feature>
<sequence length="542" mass="58112">MLHGWKLFNQPRNQSEAELQQDCLRQRNQHLYAQFDCYGLLPYVISLFLRELTSDEAVARVAETLQSYSVSVNASLNNTVPHLDAFALVHSFRTMFWQQVAAFRVRNGPVKAEALLRKANEAQAAKKAHRALVLYTEALHWDRTPHILANRAAVFTSMRDYKSAIDDLVEATALNPAHVVAWSRLGYVYLVTGDSVNAVTAYVSALQAYDCVLLPLDVAARGSTVLAAHRIAVQKGMLPQYIHRVLDALCVAEDRATQQGHDTAEITLAVAELRARLRPSANSDERVSRLNHRAPVTSDTPAVGTPDSTWADTEPQDDEDMIAIDVGVAPEAWGETGPFSTFTTTTANTGLGQDLGMLILNAITNAQAQFGMMQGGIPATRSANTTPAVMVSGAAGPITMTVPAAPPVTTHASAVSTPTTVTSTSVAPAPAPPAPRTIAPNFGGMPEHVFNNLPEHVRTHLQNATAAMNNIRNIGQNVTQTWTTHSNANRAAQNPTPVGNPAPAQVSVPNPAPPPVPASAPMIQTPPNPHGDAEGDPDLDLD</sequence>
<dbReference type="InterPro" id="IPR019734">
    <property type="entry name" value="TPR_rpt"/>
</dbReference>
<dbReference type="PANTHER" id="PTHR45831:SF2">
    <property type="entry name" value="LD24721P"/>
    <property type="match status" value="1"/>
</dbReference>
<dbReference type="RefSeq" id="XP_018986901.1">
    <property type="nucleotide sequence ID" value="XM_019127917.1"/>
</dbReference>
<dbReference type="GeneID" id="30145770"/>
<proteinExistence type="predicted"/>
<dbReference type="GO" id="GO:0072380">
    <property type="term" value="C:TRC complex"/>
    <property type="evidence" value="ECO:0007669"/>
    <property type="project" value="TreeGrafter"/>
</dbReference>
<reference evidence="6" key="1">
    <citation type="submission" date="2016-05" db="EMBL/GenBank/DDBJ databases">
        <title>Comparative genomics of biotechnologically important yeasts.</title>
        <authorList>
            <consortium name="DOE Joint Genome Institute"/>
            <person name="Riley R."/>
            <person name="Haridas S."/>
            <person name="Wolfe K.H."/>
            <person name="Lopes M.R."/>
            <person name="Hittinger C.T."/>
            <person name="Goker M."/>
            <person name="Salamov A."/>
            <person name="Wisecaver J."/>
            <person name="Long T.M."/>
            <person name="Aerts A.L."/>
            <person name="Barry K."/>
            <person name="Choi C."/>
            <person name="Clum A."/>
            <person name="Coughlan A.Y."/>
            <person name="Deshpande S."/>
            <person name="Douglass A.P."/>
            <person name="Hanson S.J."/>
            <person name="Klenk H.-P."/>
            <person name="Labutti K."/>
            <person name="Lapidus A."/>
            <person name="Lindquist E."/>
            <person name="Lipzen A."/>
            <person name="Meier-Kolthoff J.P."/>
            <person name="Ohm R.A."/>
            <person name="Otillar R.P."/>
            <person name="Pangilinan J."/>
            <person name="Peng Y."/>
            <person name="Rokas A."/>
            <person name="Rosa C.A."/>
            <person name="Scheuner C."/>
            <person name="Sibirny A.A."/>
            <person name="Slot J.C."/>
            <person name="Stielow J.B."/>
            <person name="Sun H."/>
            <person name="Kurtzman C.P."/>
            <person name="Blackwell M."/>
            <person name="Grigoriev I.V."/>
            <person name="Jeffries T.W."/>
        </authorList>
    </citation>
    <scope>NUCLEOTIDE SEQUENCE [LARGE SCALE GENOMIC DNA]</scope>
    <source>
        <strain evidence="6">NRRL Y-12698</strain>
    </source>
</reference>
<dbReference type="PANTHER" id="PTHR45831">
    <property type="entry name" value="LD24721P"/>
    <property type="match status" value="1"/>
</dbReference>
<evidence type="ECO:0000256" key="1">
    <source>
        <dbReference type="ARBA" id="ARBA00022737"/>
    </source>
</evidence>
<dbReference type="SMART" id="SM00028">
    <property type="entry name" value="TPR"/>
    <property type="match status" value="2"/>
</dbReference>
<dbReference type="AlphaFoldDB" id="A0A1E3QV84"/>
<evidence type="ECO:0000256" key="4">
    <source>
        <dbReference type="SAM" id="MobiDB-lite"/>
    </source>
</evidence>
<feature type="repeat" description="TPR" evidence="3">
    <location>
        <begin position="145"/>
        <end position="178"/>
    </location>
</feature>
<keyword evidence="1" id="KW-0677">Repeat</keyword>
<dbReference type="SUPFAM" id="SSF48452">
    <property type="entry name" value="TPR-like"/>
    <property type="match status" value="1"/>
</dbReference>
<dbReference type="Proteomes" id="UP000094336">
    <property type="component" value="Unassembled WGS sequence"/>
</dbReference>
<dbReference type="OrthoDB" id="2335338at2759"/>
<evidence type="ECO:0000313" key="5">
    <source>
        <dbReference type="EMBL" id="ODQ81573.1"/>
    </source>
</evidence>
<dbReference type="InterPro" id="IPR047150">
    <property type="entry name" value="SGT"/>
</dbReference>
<dbReference type="PROSITE" id="PS50005">
    <property type="entry name" value="TPR"/>
    <property type="match status" value="1"/>
</dbReference>